<proteinExistence type="predicted"/>
<protein>
    <submittedName>
        <fullName evidence="2">Uncharacterized protein</fullName>
    </submittedName>
</protein>
<comment type="caution">
    <text evidence="2">The sequence shown here is derived from an EMBL/GenBank/DDBJ whole genome shotgun (WGS) entry which is preliminary data.</text>
</comment>
<accession>A0A8H5HUE9</accession>
<dbReference type="EMBL" id="JAACJN010000021">
    <property type="protein sequence ID" value="KAF5389653.1"/>
    <property type="molecule type" value="Genomic_DNA"/>
</dbReference>
<organism evidence="2 3">
    <name type="scientific">Collybiopsis confluens</name>
    <dbReference type="NCBI Taxonomy" id="2823264"/>
    <lineage>
        <taxon>Eukaryota</taxon>
        <taxon>Fungi</taxon>
        <taxon>Dikarya</taxon>
        <taxon>Basidiomycota</taxon>
        <taxon>Agaricomycotina</taxon>
        <taxon>Agaricomycetes</taxon>
        <taxon>Agaricomycetidae</taxon>
        <taxon>Agaricales</taxon>
        <taxon>Marasmiineae</taxon>
        <taxon>Omphalotaceae</taxon>
        <taxon>Collybiopsis</taxon>
    </lineage>
</organism>
<dbReference type="OrthoDB" id="3036244at2759"/>
<evidence type="ECO:0000313" key="3">
    <source>
        <dbReference type="Proteomes" id="UP000518752"/>
    </source>
</evidence>
<keyword evidence="1" id="KW-0732">Signal</keyword>
<keyword evidence="3" id="KW-1185">Reference proteome</keyword>
<evidence type="ECO:0000313" key="2">
    <source>
        <dbReference type="EMBL" id="KAF5389653.1"/>
    </source>
</evidence>
<name>A0A8H5HUE9_9AGAR</name>
<feature type="chain" id="PRO_5034457771" evidence="1">
    <location>
        <begin position="21"/>
        <end position="144"/>
    </location>
</feature>
<feature type="signal peptide" evidence="1">
    <location>
        <begin position="1"/>
        <end position="20"/>
    </location>
</feature>
<gene>
    <name evidence="2" type="ORF">D9757_004111</name>
</gene>
<dbReference type="Gene3D" id="1.10.1740.120">
    <property type="match status" value="1"/>
</dbReference>
<dbReference type="Proteomes" id="UP000518752">
    <property type="component" value="Unassembled WGS sequence"/>
</dbReference>
<evidence type="ECO:0000256" key="1">
    <source>
        <dbReference type="SAM" id="SignalP"/>
    </source>
</evidence>
<reference evidence="2 3" key="1">
    <citation type="journal article" date="2020" name="ISME J.">
        <title>Uncovering the hidden diversity of litter-decomposition mechanisms in mushroom-forming fungi.</title>
        <authorList>
            <person name="Floudas D."/>
            <person name="Bentzer J."/>
            <person name="Ahren D."/>
            <person name="Johansson T."/>
            <person name="Persson P."/>
            <person name="Tunlid A."/>
        </authorList>
    </citation>
    <scope>NUCLEOTIDE SEQUENCE [LARGE SCALE GENOMIC DNA]</scope>
    <source>
        <strain evidence="2 3">CBS 406.79</strain>
    </source>
</reference>
<sequence length="144" mass="14928">MRFFALTALFGYTTLGMVSARPGPARLDQDIWTRAEADASSDCDGSAMKTCAIALVPTVAACGIAAAQAEIDIITDVACIGAAISLGTHFPSSCTACAKRFGSKVENVEQEISSKLPFHFLQEITGTEVRVIVVGGGRADALSG</sequence>
<dbReference type="AlphaFoldDB" id="A0A8H5HUE9"/>